<evidence type="ECO:0000256" key="1">
    <source>
        <dbReference type="SAM" id="MobiDB-lite"/>
    </source>
</evidence>
<organism evidence="2 3">
    <name type="scientific">Rotaria socialis</name>
    <dbReference type="NCBI Taxonomy" id="392032"/>
    <lineage>
        <taxon>Eukaryota</taxon>
        <taxon>Metazoa</taxon>
        <taxon>Spiralia</taxon>
        <taxon>Gnathifera</taxon>
        <taxon>Rotifera</taxon>
        <taxon>Eurotatoria</taxon>
        <taxon>Bdelloidea</taxon>
        <taxon>Philodinida</taxon>
        <taxon>Philodinidae</taxon>
        <taxon>Rotaria</taxon>
    </lineage>
</organism>
<protein>
    <submittedName>
        <fullName evidence="2">Uncharacterized protein</fullName>
    </submittedName>
</protein>
<comment type="caution">
    <text evidence="2">The sequence shown here is derived from an EMBL/GenBank/DDBJ whole genome shotgun (WGS) entry which is preliminary data.</text>
</comment>
<feature type="region of interest" description="Disordered" evidence="1">
    <location>
        <begin position="1"/>
        <end position="22"/>
    </location>
</feature>
<accession>A0A822EIH1</accession>
<dbReference type="AlphaFoldDB" id="A0A822EIH1"/>
<feature type="region of interest" description="Disordered" evidence="1">
    <location>
        <begin position="43"/>
        <end position="81"/>
    </location>
</feature>
<reference evidence="2" key="1">
    <citation type="submission" date="2021-02" db="EMBL/GenBank/DDBJ databases">
        <authorList>
            <person name="Nowell W R."/>
        </authorList>
    </citation>
    <scope>NUCLEOTIDE SEQUENCE</scope>
</reference>
<feature type="compositionally biased region" description="Polar residues" evidence="1">
    <location>
        <begin position="65"/>
        <end position="81"/>
    </location>
</feature>
<dbReference type="Proteomes" id="UP000663848">
    <property type="component" value="Unassembled WGS sequence"/>
</dbReference>
<evidence type="ECO:0000313" key="3">
    <source>
        <dbReference type="Proteomes" id="UP000663848"/>
    </source>
</evidence>
<gene>
    <name evidence="2" type="ORF">QYT958_LOCUS44688</name>
</gene>
<dbReference type="EMBL" id="CAJOBR010070516">
    <property type="protein sequence ID" value="CAF5098128.1"/>
    <property type="molecule type" value="Genomic_DNA"/>
</dbReference>
<name>A0A822EIH1_9BILA</name>
<feature type="non-terminal residue" evidence="2">
    <location>
        <position position="81"/>
    </location>
</feature>
<feature type="non-terminal residue" evidence="2">
    <location>
        <position position="1"/>
    </location>
</feature>
<evidence type="ECO:0000313" key="2">
    <source>
        <dbReference type="EMBL" id="CAF5098128.1"/>
    </source>
</evidence>
<proteinExistence type="predicted"/>
<feature type="compositionally biased region" description="Polar residues" evidence="1">
    <location>
        <begin position="43"/>
        <end position="58"/>
    </location>
</feature>
<sequence length="81" mass="8450">LSSSTRTSICSTQSTADSTALSNNCPSPSLSFIVRQAVISPTNPSLTINDAKTRSQASMKPPSKVTFSQQLITNGKSSSNS</sequence>